<keyword evidence="8" id="KW-0472">Membrane</keyword>
<dbReference type="PANTHER" id="PTHR43382">
    <property type="entry name" value="PROLYL-TRNA SYNTHETASE"/>
    <property type="match status" value="1"/>
</dbReference>
<sequence>MADVKENNSKSNAKSGGKKEVKKETGVGLSNKKDENFGEWYTEAIVNDEMIEYYDISGCYILRPWTMTIWEIMHNRLNITKIIRKFSIDWNLIPTGTEYHPGPVPNVMKHGNEVDEEYSEGSISLTADTFPRYARHYSILVANFFTPWCYWSNRLVARVTKSGNIDLEVPIAICPTSETVMYPYYHKWIRGHRDFLLKLNQWCNVVRWEFSNPTPFIRSYPQRSFDLQKRIQSFFIKAAEFSLDGLTAGAAQGALINFLAKKKDGRLSVTIPSVSSNALGYGDFLGLYANLRYQVFCGVDRAMMNHFDVIRVALFFSAALRVLNVQVGETSRLAWLGVEADPLAQSEDMLKKAYNRQSETVSSQPSSNWFISKNAVVSGLGLLGFKQGDTNQEDGAPSKA</sequence>
<feature type="compositionally biased region" description="Basic and acidic residues" evidence="9">
    <location>
        <begin position="17"/>
        <end position="27"/>
    </location>
</feature>
<evidence type="ECO:0000256" key="4">
    <source>
        <dbReference type="ARBA" id="ARBA00022640"/>
    </source>
</evidence>
<proteinExistence type="inferred from homology"/>
<dbReference type="EMBL" id="JACGCM010001009">
    <property type="protein sequence ID" value="KAF6162955.1"/>
    <property type="molecule type" value="Genomic_DNA"/>
</dbReference>
<keyword evidence="11" id="KW-1185">Reference proteome</keyword>
<organism evidence="10 11">
    <name type="scientific">Kingdonia uniflora</name>
    <dbReference type="NCBI Taxonomy" id="39325"/>
    <lineage>
        <taxon>Eukaryota</taxon>
        <taxon>Viridiplantae</taxon>
        <taxon>Streptophyta</taxon>
        <taxon>Embryophyta</taxon>
        <taxon>Tracheophyta</taxon>
        <taxon>Spermatophyta</taxon>
        <taxon>Magnoliopsida</taxon>
        <taxon>Ranunculales</taxon>
        <taxon>Circaeasteraceae</taxon>
        <taxon>Kingdonia</taxon>
    </lineage>
</organism>
<dbReference type="GO" id="GO:0005524">
    <property type="term" value="F:ATP binding"/>
    <property type="evidence" value="ECO:0007669"/>
    <property type="project" value="InterPro"/>
</dbReference>
<evidence type="ECO:0000256" key="8">
    <source>
        <dbReference type="ARBA" id="ARBA00023136"/>
    </source>
</evidence>
<dbReference type="GO" id="GO:0031969">
    <property type="term" value="C:chloroplast membrane"/>
    <property type="evidence" value="ECO:0007669"/>
    <property type="project" value="UniProtKB-SubCell"/>
</dbReference>
<dbReference type="PANTHER" id="PTHR43382:SF2">
    <property type="entry name" value="BIFUNCTIONAL GLUTAMATE_PROLINE--TRNA LIGASE"/>
    <property type="match status" value="1"/>
</dbReference>
<dbReference type="InterPro" id="IPR004499">
    <property type="entry name" value="Pro-tRNA-ligase_IIa_arc-type"/>
</dbReference>
<keyword evidence="6" id="KW-0809">Transit peptide</keyword>
<protein>
    <submittedName>
        <fullName evidence="10">Uncharacterized protein</fullName>
    </submittedName>
</protein>
<comment type="similarity">
    <text evidence="2">Belongs to the RETICULATA family.</text>
</comment>
<dbReference type="InterPro" id="IPR045864">
    <property type="entry name" value="aa-tRNA-synth_II/BPL/LPL"/>
</dbReference>
<comment type="caution">
    <text evidence="10">The sequence shown here is derived from an EMBL/GenBank/DDBJ whole genome shotgun (WGS) entry which is preliminary data.</text>
</comment>
<dbReference type="GO" id="GO:0017101">
    <property type="term" value="C:aminoacyl-tRNA synthetase multienzyme complex"/>
    <property type="evidence" value="ECO:0007669"/>
    <property type="project" value="TreeGrafter"/>
</dbReference>
<evidence type="ECO:0000256" key="9">
    <source>
        <dbReference type="SAM" id="MobiDB-lite"/>
    </source>
</evidence>
<dbReference type="GO" id="GO:0006433">
    <property type="term" value="P:prolyl-tRNA aminoacylation"/>
    <property type="evidence" value="ECO:0007669"/>
    <property type="project" value="InterPro"/>
</dbReference>
<dbReference type="Gene3D" id="3.30.930.10">
    <property type="entry name" value="Bira Bifunctional Protein, Domain 2"/>
    <property type="match status" value="1"/>
</dbReference>
<keyword evidence="4" id="KW-0934">Plastid</keyword>
<accession>A0A7J7N732</accession>
<dbReference type="AlphaFoldDB" id="A0A7J7N732"/>
<dbReference type="GO" id="GO:0004827">
    <property type="term" value="F:proline-tRNA ligase activity"/>
    <property type="evidence" value="ECO:0007669"/>
    <property type="project" value="InterPro"/>
</dbReference>
<reference evidence="10 11" key="1">
    <citation type="journal article" date="2020" name="IScience">
        <title>Genome Sequencing of the Endangered Kingdonia uniflora (Circaeasteraceae, Ranunculales) Reveals Potential Mechanisms of Evolutionary Specialization.</title>
        <authorList>
            <person name="Sun Y."/>
            <person name="Deng T."/>
            <person name="Zhang A."/>
            <person name="Moore M.J."/>
            <person name="Landis J.B."/>
            <person name="Lin N."/>
            <person name="Zhang H."/>
            <person name="Zhang X."/>
            <person name="Huang J."/>
            <person name="Zhang X."/>
            <person name="Sun H."/>
            <person name="Wang H."/>
        </authorList>
    </citation>
    <scope>NUCLEOTIDE SEQUENCE [LARGE SCALE GENOMIC DNA]</scope>
    <source>
        <strain evidence="10">TB1705</strain>
        <tissue evidence="10">Leaf</tissue>
    </source>
</reference>
<evidence type="ECO:0000313" key="11">
    <source>
        <dbReference type="Proteomes" id="UP000541444"/>
    </source>
</evidence>
<evidence type="ECO:0000256" key="3">
    <source>
        <dbReference type="ARBA" id="ARBA00022528"/>
    </source>
</evidence>
<evidence type="ECO:0000256" key="5">
    <source>
        <dbReference type="ARBA" id="ARBA00022692"/>
    </source>
</evidence>
<evidence type="ECO:0000256" key="1">
    <source>
        <dbReference type="ARBA" id="ARBA00004508"/>
    </source>
</evidence>
<dbReference type="SUPFAM" id="SSF55681">
    <property type="entry name" value="Class II aaRS and biotin synthetases"/>
    <property type="match status" value="1"/>
</dbReference>
<dbReference type="Proteomes" id="UP000541444">
    <property type="component" value="Unassembled WGS sequence"/>
</dbReference>
<gene>
    <name evidence="10" type="ORF">GIB67_021104</name>
</gene>
<evidence type="ECO:0000256" key="2">
    <source>
        <dbReference type="ARBA" id="ARBA00010793"/>
    </source>
</evidence>
<keyword evidence="7" id="KW-1133">Transmembrane helix</keyword>
<evidence type="ECO:0000256" key="7">
    <source>
        <dbReference type="ARBA" id="ARBA00022989"/>
    </source>
</evidence>
<comment type="subcellular location">
    <subcellularLocation>
        <location evidence="1">Plastid</location>
        <location evidence="1">Chloroplast membrane</location>
        <topology evidence="1">Multi-pass membrane protein</topology>
    </subcellularLocation>
</comment>
<keyword evidence="5" id="KW-0812">Transmembrane</keyword>
<dbReference type="InterPro" id="IPR021825">
    <property type="entry name" value="RETICULATA-related"/>
</dbReference>
<keyword evidence="3" id="KW-0150">Chloroplast</keyword>
<evidence type="ECO:0000313" key="10">
    <source>
        <dbReference type="EMBL" id="KAF6162955.1"/>
    </source>
</evidence>
<evidence type="ECO:0000256" key="6">
    <source>
        <dbReference type="ARBA" id="ARBA00022946"/>
    </source>
</evidence>
<dbReference type="Pfam" id="PF11891">
    <property type="entry name" value="RETICULATA-like"/>
    <property type="match status" value="1"/>
</dbReference>
<feature type="region of interest" description="Disordered" evidence="9">
    <location>
        <begin position="1"/>
        <end position="27"/>
    </location>
</feature>
<name>A0A7J7N732_9MAGN</name>
<dbReference type="OrthoDB" id="513951at2759"/>